<dbReference type="Proteomes" id="UP001162480">
    <property type="component" value="Chromosome 4"/>
</dbReference>
<organism evidence="2 3">
    <name type="scientific">Octopus vulgaris</name>
    <name type="common">Common octopus</name>
    <dbReference type="NCBI Taxonomy" id="6645"/>
    <lineage>
        <taxon>Eukaryota</taxon>
        <taxon>Metazoa</taxon>
        <taxon>Spiralia</taxon>
        <taxon>Lophotrochozoa</taxon>
        <taxon>Mollusca</taxon>
        <taxon>Cephalopoda</taxon>
        <taxon>Coleoidea</taxon>
        <taxon>Octopodiformes</taxon>
        <taxon>Octopoda</taxon>
        <taxon>Incirrata</taxon>
        <taxon>Octopodidae</taxon>
        <taxon>Octopus</taxon>
    </lineage>
</organism>
<dbReference type="PANTHER" id="PTHR34916:SF1">
    <property type="entry name" value="GI:13385330"/>
    <property type="match status" value="1"/>
</dbReference>
<dbReference type="EMBL" id="OX597817">
    <property type="protein sequence ID" value="CAI9721648.1"/>
    <property type="molecule type" value="Genomic_DNA"/>
</dbReference>
<feature type="region of interest" description="Disordered" evidence="1">
    <location>
        <begin position="378"/>
        <end position="403"/>
    </location>
</feature>
<evidence type="ECO:0000313" key="3">
    <source>
        <dbReference type="Proteomes" id="UP001162480"/>
    </source>
</evidence>
<evidence type="ECO:0000313" key="2">
    <source>
        <dbReference type="EMBL" id="CAI9721648.1"/>
    </source>
</evidence>
<keyword evidence="3" id="KW-1185">Reference proteome</keyword>
<proteinExistence type="predicted"/>
<accession>A0AA36AU15</accession>
<feature type="compositionally biased region" description="Acidic residues" evidence="1">
    <location>
        <begin position="384"/>
        <end position="395"/>
    </location>
</feature>
<sequence>MAGHRLTLILDSIQDSSKKRSVSFSNSHLNQFKVQRKQDHQPWSSSQCKKQDYAIDEKTDFQYNQVNKINILTNKQQQLPFLPLIEQKYSDQLLTSHDTKQSQTPEFDKASPSLKNIKDAHLACPPIFMSPLTKFGFIPTHMLDVTKKDQYNSMNASRNFLRHSKKLAKTAYSSKEMADALLKKLKQSLKNCPETSTTSDILKRLQCFSNIFNDLIINSPVFGTALHIIKTICTLSFIRISSTSFCIPSFSMVKISLYDDSAEDVPEIKPKLEFYDDVETLRIAILEKLDELQTKKTDMCNNYIPISVCLQLEQCIKDTDMELHKWIKQNEYFKSSSAEMEGYLKEAIRDADTSERDVRRIWRKIYLRKHLGSVVSSECRTDSNEDDGDGDDDDESKWNWYIS</sequence>
<gene>
    <name evidence="2" type="ORF">OCTVUL_1B005850</name>
</gene>
<dbReference type="PANTHER" id="PTHR34916">
    <property type="entry name" value="GI:13385330"/>
    <property type="match status" value="1"/>
</dbReference>
<protein>
    <submittedName>
        <fullName evidence="2">Uncharacterized protein</fullName>
    </submittedName>
</protein>
<name>A0AA36AU15_OCTVU</name>
<evidence type="ECO:0000256" key="1">
    <source>
        <dbReference type="SAM" id="MobiDB-lite"/>
    </source>
</evidence>
<reference evidence="2" key="1">
    <citation type="submission" date="2023-08" db="EMBL/GenBank/DDBJ databases">
        <authorList>
            <person name="Alioto T."/>
            <person name="Alioto T."/>
            <person name="Gomez Garrido J."/>
        </authorList>
    </citation>
    <scope>NUCLEOTIDE SEQUENCE</scope>
</reference>
<dbReference type="AlphaFoldDB" id="A0AA36AU15"/>